<evidence type="ECO:0000259" key="1">
    <source>
        <dbReference type="Pfam" id="PF03551"/>
    </source>
</evidence>
<dbReference type="InterPro" id="IPR036390">
    <property type="entry name" value="WH_DNA-bd_sf"/>
</dbReference>
<keyword evidence="3" id="KW-1185">Reference proteome</keyword>
<dbReference type="InterPro" id="IPR036388">
    <property type="entry name" value="WH-like_DNA-bd_sf"/>
</dbReference>
<accession>A0ABV9FCS3</accession>
<comment type="caution">
    <text evidence="2">The sequence shown here is derived from an EMBL/GenBank/DDBJ whole genome shotgun (WGS) entry which is preliminary data.</text>
</comment>
<dbReference type="EMBL" id="JBHSEP010000006">
    <property type="protein sequence ID" value="MFC4598795.1"/>
    <property type="molecule type" value="Genomic_DNA"/>
</dbReference>
<proteinExistence type="predicted"/>
<dbReference type="Pfam" id="PF03551">
    <property type="entry name" value="PadR"/>
    <property type="match status" value="1"/>
</dbReference>
<dbReference type="PANTHER" id="PTHR33169">
    <property type="entry name" value="PADR-FAMILY TRANSCRIPTIONAL REGULATOR"/>
    <property type="match status" value="1"/>
</dbReference>
<organism evidence="2 3">
    <name type="scientific">Cohnella hongkongensis</name>
    <dbReference type="NCBI Taxonomy" id="178337"/>
    <lineage>
        <taxon>Bacteria</taxon>
        <taxon>Bacillati</taxon>
        <taxon>Bacillota</taxon>
        <taxon>Bacilli</taxon>
        <taxon>Bacillales</taxon>
        <taxon>Paenibacillaceae</taxon>
        <taxon>Cohnella</taxon>
    </lineage>
</organism>
<dbReference type="SUPFAM" id="SSF46785">
    <property type="entry name" value="Winged helix' DNA-binding domain"/>
    <property type="match status" value="1"/>
</dbReference>
<evidence type="ECO:0000313" key="2">
    <source>
        <dbReference type="EMBL" id="MFC4598795.1"/>
    </source>
</evidence>
<dbReference type="InterPro" id="IPR005149">
    <property type="entry name" value="Tscrpt_reg_PadR_N"/>
</dbReference>
<dbReference type="Gene3D" id="1.10.10.10">
    <property type="entry name" value="Winged helix-like DNA-binding domain superfamily/Winged helix DNA-binding domain"/>
    <property type="match status" value="1"/>
</dbReference>
<gene>
    <name evidence="2" type="ORF">ACFO3S_11155</name>
</gene>
<dbReference type="RefSeq" id="WP_378095433.1">
    <property type="nucleotide sequence ID" value="NZ_JBHSEP010000006.1"/>
</dbReference>
<sequence length="96" mass="11393">MVDLLILSVLNKADNYGYEISRSIKLKSRNQFDIPEPTLYLSLKRLESKSILRSYWGTESNGGRRKYYSLTKEGKDQFEILINEWTEIRNLIDRFI</sequence>
<evidence type="ECO:0000313" key="3">
    <source>
        <dbReference type="Proteomes" id="UP001596028"/>
    </source>
</evidence>
<reference evidence="3" key="1">
    <citation type="journal article" date="2019" name="Int. J. Syst. Evol. Microbiol.">
        <title>The Global Catalogue of Microorganisms (GCM) 10K type strain sequencing project: providing services to taxonomists for standard genome sequencing and annotation.</title>
        <authorList>
            <consortium name="The Broad Institute Genomics Platform"/>
            <consortium name="The Broad Institute Genome Sequencing Center for Infectious Disease"/>
            <person name="Wu L."/>
            <person name="Ma J."/>
        </authorList>
    </citation>
    <scope>NUCLEOTIDE SEQUENCE [LARGE SCALE GENOMIC DNA]</scope>
    <source>
        <strain evidence="3">CCUG 49571</strain>
    </source>
</reference>
<protein>
    <submittedName>
        <fullName evidence="2">PadR family transcriptional regulator</fullName>
    </submittedName>
</protein>
<dbReference type="InterPro" id="IPR052509">
    <property type="entry name" value="Metal_resp_DNA-bind_regulator"/>
</dbReference>
<dbReference type="PANTHER" id="PTHR33169:SF25">
    <property type="entry name" value="DNA-BINDING PROTEIN YIZB-RELATED"/>
    <property type="match status" value="1"/>
</dbReference>
<dbReference type="Proteomes" id="UP001596028">
    <property type="component" value="Unassembled WGS sequence"/>
</dbReference>
<name>A0ABV9FCS3_9BACL</name>
<feature type="domain" description="Transcription regulator PadR N-terminal" evidence="1">
    <location>
        <begin position="6"/>
        <end position="79"/>
    </location>
</feature>